<dbReference type="CDD" id="cd03801">
    <property type="entry name" value="GT4_PimA-like"/>
    <property type="match status" value="1"/>
</dbReference>
<keyword evidence="3" id="KW-0808">Transferase</keyword>
<accession>A0A9X3BSK9</accession>
<dbReference type="GO" id="GO:0016757">
    <property type="term" value="F:glycosyltransferase activity"/>
    <property type="evidence" value="ECO:0007669"/>
    <property type="project" value="UniProtKB-KW"/>
</dbReference>
<name>A0A9X3BSK9_9MYCO</name>
<comment type="similarity">
    <text evidence="1">Belongs to the glycosyltransferase group 1 family. Glycosyltransferase 4 subfamily.</text>
</comment>
<reference evidence="6" key="2">
    <citation type="journal article" date="2022" name="BMC Genomics">
        <title>Comparative genome analysis of mycobacteria focusing on tRNA and non-coding RNA.</title>
        <authorList>
            <person name="Behra P.R.K."/>
            <person name="Pettersson B.M.F."/>
            <person name="Ramesh M."/>
            <person name="Das S."/>
            <person name="Dasgupta S."/>
            <person name="Kirsebom L.A."/>
        </authorList>
    </citation>
    <scope>NUCLEOTIDE SEQUENCE</scope>
    <source>
        <strain evidence="6">DSM 45406</strain>
    </source>
</reference>
<dbReference type="Gene3D" id="3.40.50.2000">
    <property type="entry name" value="Glycogen Phosphorylase B"/>
    <property type="match status" value="2"/>
</dbReference>
<evidence type="ECO:0000256" key="3">
    <source>
        <dbReference type="ARBA" id="ARBA00022679"/>
    </source>
</evidence>
<dbReference type="Proteomes" id="UP001140272">
    <property type="component" value="Unassembled WGS sequence"/>
</dbReference>
<dbReference type="Pfam" id="PF00534">
    <property type="entry name" value="Glycos_transf_1"/>
    <property type="match status" value="1"/>
</dbReference>
<dbReference type="AlphaFoldDB" id="A0A9X3BSK9"/>
<sequence length="334" mass="36950">MGIFARGLILFSFQMTFNRPQIVHLHTSERGSFVRKGFLVWLSSLYGVPTILHMHGGEFHEYFRGARPSVQRLISTTLVRADVIVALGETWASRVREVARRRVEIVPNAIKRHDQVMLRPHNTIQFTFLGELCDRKGIGNLIKAWAQLIKASDGPTAVLSVAGWGEIEKARTQINTLAVADSVRLCGWLSKSQVSDLLDRTCVLVLPSINEGQPMAILEAMSRGICVVSTTAGGIPEMIGDGEGVLVQPGNVRELTEALKSVLRDAEYREALGINGRRRALQDFDVEVISRKFDTMYRSLLRPNSDNGRKCGTSITCSRGEMTNADAASNVEDD</sequence>
<evidence type="ECO:0000259" key="4">
    <source>
        <dbReference type="Pfam" id="PF00534"/>
    </source>
</evidence>
<dbReference type="SUPFAM" id="SSF53756">
    <property type="entry name" value="UDP-Glycosyltransferase/glycogen phosphorylase"/>
    <property type="match status" value="1"/>
</dbReference>
<dbReference type="EMBL" id="JACKRN010000872">
    <property type="protein sequence ID" value="MCV7073480.1"/>
    <property type="molecule type" value="Genomic_DNA"/>
</dbReference>
<comment type="caution">
    <text evidence="6">The sequence shown here is derived from an EMBL/GenBank/DDBJ whole genome shotgun (WGS) entry which is preliminary data.</text>
</comment>
<dbReference type="Pfam" id="PF13579">
    <property type="entry name" value="Glyco_trans_4_4"/>
    <property type="match status" value="1"/>
</dbReference>
<dbReference type="InterPro" id="IPR028098">
    <property type="entry name" value="Glyco_trans_4-like_N"/>
</dbReference>
<feature type="domain" description="Glycosyl transferase family 1" evidence="4">
    <location>
        <begin position="113"/>
        <end position="279"/>
    </location>
</feature>
<evidence type="ECO:0000256" key="2">
    <source>
        <dbReference type="ARBA" id="ARBA00022676"/>
    </source>
</evidence>
<proteinExistence type="inferred from homology"/>
<dbReference type="InterPro" id="IPR001296">
    <property type="entry name" value="Glyco_trans_1"/>
</dbReference>
<organism evidence="6 7">
    <name type="scientific">Mycolicibacterium rufum</name>
    <dbReference type="NCBI Taxonomy" id="318424"/>
    <lineage>
        <taxon>Bacteria</taxon>
        <taxon>Bacillati</taxon>
        <taxon>Actinomycetota</taxon>
        <taxon>Actinomycetes</taxon>
        <taxon>Mycobacteriales</taxon>
        <taxon>Mycobacteriaceae</taxon>
        <taxon>Mycolicibacterium</taxon>
    </lineage>
</organism>
<gene>
    <name evidence="6" type="ORF">H7H73_27345</name>
</gene>
<evidence type="ECO:0000313" key="7">
    <source>
        <dbReference type="Proteomes" id="UP001140272"/>
    </source>
</evidence>
<evidence type="ECO:0000256" key="1">
    <source>
        <dbReference type="ARBA" id="ARBA00009481"/>
    </source>
</evidence>
<evidence type="ECO:0000313" key="6">
    <source>
        <dbReference type="EMBL" id="MCV7073480.1"/>
    </source>
</evidence>
<feature type="domain" description="Glycosyltransferase subfamily 4-like N-terminal" evidence="5">
    <location>
        <begin position="18"/>
        <end position="108"/>
    </location>
</feature>
<dbReference type="PANTHER" id="PTHR12526">
    <property type="entry name" value="GLYCOSYLTRANSFERASE"/>
    <property type="match status" value="1"/>
</dbReference>
<evidence type="ECO:0000259" key="5">
    <source>
        <dbReference type="Pfam" id="PF13579"/>
    </source>
</evidence>
<dbReference type="PANTHER" id="PTHR12526:SF640">
    <property type="entry name" value="COLANIC ACID BIOSYNTHESIS GLYCOSYLTRANSFERASE WCAL-RELATED"/>
    <property type="match status" value="1"/>
</dbReference>
<reference evidence="6" key="1">
    <citation type="submission" date="2020-07" db="EMBL/GenBank/DDBJ databases">
        <authorList>
            <person name="Pettersson B.M.F."/>
            <person name="Behra P.R.K."/>
            <person name="Ramesh M."/>
            <person name="Das S."/>
            <person name="Dasgupta S."/>
            <person name="Kirsebom L.A."/>
        </authorList>
    </citation>
    <scope>NUCLEOTIDE SEQUENCE</scope>
    <source>
        <strain evidence="6">DSM 45406</strain>
    </source>
</reference>
<protein>
    <submittedName>
        <fullName evidence="6">Glycosyltransferase family 4 protein</fullName>
    </submittedName>
</protein>
<keyword evidence="2" id="KW-0328">Glycosyltransferase</keyword>